<keyword evidence="2" id="KW-1185">Reference proteome</keyword>
<comment type="caution">
    <text evidence="1">The sequence shown here is derived from an EMBL/GenBank/DDBJ whole genome shotgun (WGS) entry which is preliminary data.</text>
</comment>
<accession>A0A5M4FIW8</accession>
<organism evidence="1 2">
    <name type="scientific">Aeromicrobium ginsengisoli</name>
    <dbReference type="NCBI Taxonomy" id="363867"/>
    <lineage>
        <taxon>Bacteria</taxon>
        <taxon>Bacillati</taxon>
        <taxon>Actinomycetota</taxon>
        <taxon>Actinomycetes</taxon>
        <taxon>Propionibacteriales</taxon>
        <taxon>Nocardioidaceae</taxon>
        <taxon>Aeromicrobium</taxon>
    </lineage>
</organism>
<sequence length="67" mass="7753">MTASEYVESTLYRQREQELNLRNERRRIVLERQGARAKARRAPGGRGLSYTVRHRLAELFSDAPAHG</sequence>
<proteinExistence type="predicted"/>
<evidence type="ECO:0000313" key="1">
    <source>
        <dbReference type="EMBL" id="KAA1400001.1"/>
    </source>
</evidence>
<dbReference type="AlphaFoldDB" id="A0A5M4FIW8"/>
<dbReference type="RefSeq" id="WP_149688108.1">
    <property type="nucleotide sequence ID" value="NZ_SDPQ02000001.1"/>
</dbReference>
<evidence type="ECO:0000313" key="2">
    <source>
        <dbReference type="Proteomes" id="UP000380867"/>
    </source>
</evidence>
<name>A0A5M4FIW8_9ACTN</name>
<reference evidence="1" key="1">
    <citation type="submission" date="2019-09" db="EMBL/GenBank/DDBJ databases">
        <authorList>
            <person name="Li J."/>
        </authorList>
    </citation>
    <scope>NUCLEOTIDE SEQUENCE [LARGE SCALE GENOMIC DNA]</scope>
    <source>
        <strain evidence="1">JCM 14732</strain>
    </source>
</reference>
<dbReference type="Proteomes" id="UP000380867">
    <property type="component" value="Unassembled WGS sequence"/>
</dbReference>
<gene>
    <name evidence="1" type="ORF">ESP70_004425</name>
</gene>
<dbReference type="EMBL" id="SDPQ02000001">
    <property type="protein sequence ID" value="KAA1400001.1"/>
    <property type="molecule type" value="Genomic_DNA"/>
</dbReference>
<protein>
    <submittedName>
        <fullName evidence="1">Uncharacterized protein</fullName>
    </submittedName>
</protein>